<keyword evidence="2" id="KW-0808">Transferase</keyword>
<dbReference type="Proteomes" id="UP000464674">
    <property type="component" value="Chromosome"/>
</dbReference>
<sequence>MCCRHDGYVTLIIHIYRAARHFCRSRRMKISIKPFFDMSWLRTVEEYREISRQIPQKIIMPPPPWKGASSENLQTGIRRYNAFAENGSFFTPSLSTNLCTIRNGKFLVGHGMDGLILNDDNQPIPNTNLLIKNTNIGRVNNYAIDLPVQHHFDEIFVSFDGAWKNYFHWLTFVIAQGAMAKDILGPDVQIAAPAHNIDNDETLPGYSRDVYNQSIHFSGLRNNIVPLRSGLYSARKIHFFLLFPMDPLHVIFNRKFYDIFEAMQKFIPPATNTPKNIYLARRGNAQERIPPASLNILERELAQRGYTKVHFEGHDLLTQMACIQNAKSIVSPHGAGLTNILFGNSRLRVMEINRQIDGPKNGFRPAYFLFSNALGNRYLNVDGDELGTNSTNITQALDQLEAL</sequence>
<dbReference type="InterPro" id="IPR049625">
    <property type="entry name" value="Glyco_transf_61_cat"/>
</dbReference>
<evidence type="ECO:0000313" key="2">
    <source>
        <dbReference type="EMBL" id="QHC35018.1"/>
    </source>
</evidence>
<organism evidence="2 3">
    <name type="scientific">Komagataeibacter xylinus</name>
    <name type="common">Gluconacetobacter xylinus</name>
    <dbReference type="NCBI Taxonomy" id="28448"/>
    <lineage>
        <taxon>Bacteria</taxon>
        <taxon>Pseudomonadati</taxon>
        <taxon>Pseudomonadota</taxon>
        <taxon>Alphaproteobacteria</taxon>
        <taxon>Acetobacterales</taxon>
        <taxon>Acetobacteraceae</taxon>
        <taxon>Komagataeibacter</taxon>
    </lineage>
</organism>
<name>A0A857FLA2_KOMXY</name>
<accession>A0A857FLA2</accession>
<dbReference type="EMBL" id="CP041348">
    <property type="protein sequence ID" value="QHC35018.1"/>
    <property type="molecule type" value="Genomic_DNA"/>
</dbReference>
<dbReference type="GO" id="GO:0016757">
    <property type="term" value="F:glycosyltransferase activity"/>
    <property type="evidence" value="ECO:0007669"/>
    <property type="project" value="InterPro"/>
</dbReference>
<evidence type="ECO:0000313" key="3">
    <source>
        <dbReference type="Proteomes" id="UP000464674"/>
    </source>
</evidence>
<gene>
    <name evidence="2" type="ORF">FMA36_05435</name>
</gene>
<dbReference type="AlphaFoldDB" id="A0A857FLA2"/>
<reference evidence="2 3" key="1">
    <citation type="journal article" date="2020" name="Carbohydr. Polym.">
        <title>Characterization and optimization of production of bacterial cellulose from strain CGMCC 17276 based on whole-genome analysis.</title>
        <authorList>
            <person name="Lu T."/>
            <person name="Gao H."/>
            <person name="Liao B."/>
            <person name="Wu J."/>
            <person name="Zhang W."/>
            <person name="Huang J."/>
            <person name="Liu M."/>
            <person name="Huang J."/>
            <person name="Chang Z."/>
            <person name="Jin M."/>
            <person name="Yi Z."/>
            <person name="Jiang D."/>
        </authorList>
    </citation>
    <scope>NUCLEOTIDE SEQUENCE [LARGE SCALE GENOMIC DNA]</scope>
    <source>
        <strain evidence="2 3">CGMCC 17276</strain>
    </source>
</reference>
<proteinExistence type="predicted"/>
<protein>
    <submittedName>
        <fullName evidence="2">Glycosyltransferase family 61 protein</fullName>
    </submittedName>
</protein>
<dbReference type="Pfam" id="PF04577">
    <property type="entry name" value="Glyco_transf_61"/>
    <property type="match status" value="1"/>
</dbReference>
<evidence type="ECO:0000259" key="1">
    <source>
        <dbReference type="Pfam" id="PF04577"/>
    </source>
</evidence>
<feature type="domain" description="Glycosyltransferase 61 catalytic" evidence="1">
    <location>
        <begin position="166"/>
        <end position="347"/>
    </location>
</feature>